<dbReference type="AlphaFoldDB" id="A0A0L0HRM3"/>
<proteinExistence type="predicted"/>
<dbReference type="VEuPathDB" id="FungiDB:SPPG_01005"/>
<keyword evidence="2" id="KW-1185">Reference proteome</keyword>
<dbReference type="SUPFAM" id="SSF53335">
    <property type="entry name" value="S-adenosyl-L-methionine-dependent methyltransferases"/>
    <property type="match status" value="1"/>
</dbReference>
<organism evidence="1 2">
    <name type="scientific">Spizellomyces punctatus (strain DAOM BR117)</name>
    <dbReference type="NCBI Taxonomy" id="645134"/>
    <lineage>
        <taxon>Eukaryota</taxon>
        <taxon>Fungi</taxon>
        <taxon>Fungi incertae sedis</taxon>
        <taxon>Chytridiomycota</taxon>
        <taxon>Chytridiomycota incertae sedis</taxon>
        <taxon>Chytridiomycetes</taxon>
        <taxon>Spizellomycetales</taxon>
        <taxon>Spizellomycetaceae</taxon>
        <taxon>Spizellomyces</taxon>
    </lineage>
</organism>
<dbReference type="EMBL" id="KQ257451">
    <property type="protein sequence ID" value="KND03524.1"/>
    <property type="molecule type" value="Genomic_DNA"/>
</dbReference>
<dbReference type="InParanoid" id="A0A0L0HRM3"/>
<dbReference type="PANTHER" id="PTHR14614:SF156">
    <property type="entry name" value="PROTEIN-LYSINE N-METHYLTRANSFERASE EFM2"/>
    <property type="match status" value="1"/>
</dbReference>
<dbReference type="GeneID" id="27684700"/>
<accession>A0A0L0HRM3</accession>
<dbReference type="InterPro" id="IPR029063">
    <property type="entry name" value="SAM-dependent_MTases_sf"/>
</dbReference>
<gene>
    <name evidence="1" type="ORF">SPPG_01005</name>
</gene>
<dbReference type="InterPro" id="IPR019410">
    <property type="entry name" value="Methyltransf_16"/>
</dbReference>
<dbReference type="STRING" id="645134.A0A0L0HRM3"/>
<protein>
    <recommendedName>
        <fullName evidence="3">Methyltransferase small domain-containing protein</fullName>
    </recommendedName>
</protein>
<dbReference type="PANTHER" id="PTHR14614">
    <property type="entry name" value="HEPATOCELLULAR CARCINOMA-ASSOCIATED ANTIGEN"/>
    <property type="match status" value="1"/>
</dbReference>
<evidence type="ECO:0000313" key="1">
    <source>
        <dbReference type="EMBL" id="KND03524.1"/>
    </source>
</evidence>
<dbReference type="Gene3D" id="3.40.50.150">
    <property type="entry name" value="Vaccinia Virus protein VP39"/>
    <property type="match status" value="1"/>
</dbReference>
<sequence>MSLLPFPPQATIRSISDIAPYIAILSNIQSRFIPACTINDTDSGYGDGEPVDDGRIEHQIAVEGIKKWLFRRMEELETLHVEKEEESKCIVEALERTAGVLEEWLNDKPSDDVSPCESDIESWSFTHATLKLSEPSASRTGSDVEIGTQIWNAGLVLSRLIDASHLFPPYPTNILELGCGTGLTSILAAMVLPPTTHITATDFHPIILETALKNARLNNVEERVSFQVLDWNNPPTHSQFISTVLAADVIYAPEHARILPKVIHTIFVNSLSAEPKQAVIVNRIRPQFFSAISDFEKNMEAFGFVGTWVWADELLDKVEKQRYRVYRFAWKDASELPSR</sequence>
<dbReference type="CDD" id="cd02440">
    <property type="entry name" value="AdoMet_MTases"/>
    <property type="match status" value="1"/>
</dbReference>
<name>A0A0L0HRM3_SPIPD</name>
<dbReference type="OrthoDB" id="443981at2759"/>
<reference evidence="1 2" key="1">
    <citation type="submission" date="2009-08" db="EMBL/GenBank/DDBJ databases">
        <title>The Genome Sequence of Spizellomyces punctatus strain DAOM BR117.</title>
        <authorList>
            <consortium name="The Broad Institute Genome Sequencing Platform"/>
            <person name="Russ C."/>
            <person name="Cuomo C."/>
            <person name="Shea T."/>
            <person name="Young S.K."/>
            <person name="Zeng Q."/>
            <person name="Koehrsen M."/>
            <person name="Haas B."/>
            <person name="Borodovsky M."/>
            <person name="Guigo R."/>
            <person name="Alvarado L."/>
            <person name="Berlin A."/>
            <person name="Bochicchio J."/>
            <person name="Borenstein D."/>
            <person name="Chapman S."/>
            <person name="Chen Z."/>
            <person name="Engels R."/>
            <person name="Freedman E."/>
            <person name="Gellesch M."/>
            <person name="Goldberg J."/>
            <person name="Griggs A."/>
            <person name="Gujja S."/>
            <person name="Heiman D."/>
            <person name="Hepburn T."/>
            <person name="Howarth C."/>
            <person name="Jen D."/>
            <person name="Larson L."/>
            <person name="Lewis B."/>
            <person name="Mehta T."/>
            <person name="Park D."/>
            <person name="Pearson M."/>
            <person name="Roberts A."/>
            <person name="Saif S."/>
            <person name="Shenoy N."/>
            <person name="Sisk P."/>
            <person name="Stolte C."/>
            <person name="Sykes S."/>
            <person name="Thomson T."/>
            <person name="Walk T."/>
            <person name="White J."/>
            <person name="Yandava C."/>
            <person name="Burger G."/>
            <person name="Gray M.W."/>
            <person name="Holland P.W.H."/>
            <person name="King N."/>
            <person name="Lang F.B.F."/>
            <person name="Roger A.J."/>
            <person name="Ruiz-Trillo I."/>
            <person name="Lander E."/>
            <person name="Nusbaum C."/>
        </authorList>
    </citation>
    <scope>NUCLEOTIDE SEQUENCE [LARGE SCALE GENOMIC DNA]</scope>
    <source>
        <strain evidence="1 2">DAOM BR117</strain>
    </source>
</reference>
<evidence type="ECO:0000313" key="2">
    <source>
        <dbReference type="Proteomes" id="UP000053201"/>
    </source>
</evidence>
<dbReference type="RefSeq" id="XP_016611563.1">
    <property type="nucleotide sequence ID" value="XM_016749330.1"/>
</dbReference>
<dbReference type="Proteomes" id="UP000053201">
    <property type="component" value="Unassembled WGS sequence"/>
</dbReference>
<dbReference type="Pfam" id="PF10294">
    <property type="entry name" value="Methyltransf_16"/>
    <property type="match status" value="1"/>
</dbReference>
<dbReference type="GO" id="GO:0005829">
    <property type="term" value="C:cytosol"/>
    <property type="evidence" value="ECO:0007669"/>
    <property type="project" value="TreeGrafter"/>
</dbReference>
<evidence type="ECO:0008006" key="3">
    <source>
        <dbReference type="Google" id="ProtNLM"/>
    </source>
</evidence>